<proteinExistence type="predicted"/>
<evidence type="ECO:0000313" key="1">
    <source>
        <dbReference type="EMBL" id="GGB14190.1"/>
    </source>
</evidence>
<dbReference type="PANTHER" id="PTHR43825:SF4">
    <property type="entry name" value="PYRUVATE DEHYDROGENASE E1 COMPONENT"/>
    <property type="match status" value="1"/>
</dbReference>
<dbReference type="SUPFAM" id="SSF52922">
    <property type="entry name" value="TK C-terminal domain-like"/>
    <property type="match status" value="1"/>
</dbReference>
<sequence>MIAYQGAIADEAVAAAGLIGETRRDIGVLAVTSADRLNAGWTAAQRERARGNAKAKSHIETLLDPLPGNCVIVTVIDGHPATLSWLGAVAGHKTIPHGVEHFGQTGTISELYSHFRIDRLSIVNSINELTHGRRAGINPLLLSFP</sequence>
<accession>A0A916SUA6</accession>
<dbReference type="Gene3D" id="3.40.50.920">
    <property type="match status" value="1"/>
</dbReference>
<name>A0A916SUA6_9HYPH</name>
<dbReference type="AlphaFoldDB" id="A0A916SUA6"/>
<dbReference type="Proteomes" id="UP000646478">
    <property type="component" value="Unassembled WGS sequence"/>
</dbReference>
<dbReference type="InterPro" id="IPR009014">
    <property type="entry name" value="Transketo_C/PFOR_II"/>
</dbReference>
<protein>
    <recommendedName>
        <fullName evidence="3">Transketolase</fullName>
    </recommendedName>
</protein>
<organism evidence="1 2">
    <name type="scientific">Brucella endophytica</name>
    <dbReference type="NCBI Taxonomy" id="1963359"/>
    <lineage>
        <taxon>Bacteria</taxon>
        <taxon>Pseudomonadati</taxon>
        <taxon>Pseudomonadota</taxon>
        <taxon>Alphaproteobacteria</taxon>
        <taxon>Hyphomicrobiales</taxon>
        <taxon>Brucellaceae</taxon>
        <taxon>Brucella/Ochrobactrum group</taxon>
        <taxon>Brucella</taxon>
    </lineage>
</organism>
<evidence type="ECO:0000313" key="2">
    <source>
        <dbReference type="Proteomes" id="UP000646478"/>
    </source>
</evidence>
<gene>
    <name evidence="1" type="ORF">GCM10011491_47120</name>
</gene>
<evidence type="ECO:0008006" key="3">
    <source>
        <dbReference type="Google" id="ProtNLM"/>
    </source>
</evidence>
<dbReference type="InterPro" id="IPR051157">
    <property type="entry name" value="PDH/Transketolase"/>
</dbReference>
<comment type="caution">
    <text evidence="1">The sequence shown here is derived from an EMBL/GenBank/DDBJ whole genome shotgun (WGS) entry which is preliminary data.</text>
</comment>
<dbReference type="EMBL" id="BMHH01000079">
    <property type="protein sequence ID" value="GGB14190.1"/>
    <property type="molecule type" value="Genomic_DNA"/>
</dbReference>
<dbReference type="PANTHER" id="PTHR43825">
    <property type="entry name" value="PYRUVATE DEHYDROGENASE E1 COMPONENT"/>
    <property type="match status" value="1"/>
</dbReference>
<reference evidence="1" key="2">
    <citation type="submission" date="2020-09" db="EMBL/GenBank/DDBJ databases">
        <authorList>
            <person name="Sun Q."/>
            <person name="Zhou Y."/>
        </authorList>
    </citation>
    <scope>NUCLEOTIDE SEQUENCE</scope>
    <source>
        <strain evidence="1">CGMCC 1.15082</strain>
    </source>
</reference>
<reference evidence="1" key="1">
    <citation type="journal article" date="2014" name="Int. J. Syst. Evol. Microbiol.">
        <title>Complete genome sequence of Corynebacterium casei LMG S-19264T (=DSM 44701T), isolated from a smear-ripened cheese.</title>
        <authorList>
            <consortium name="US DOE Joint Genome Institute (JGI-PGF)"/>
            <person name="Walter F."/>
            <person name="Albersmeier A."/>
            <person name="Kalinowski J."/>
            <person name="Ruckert C."/>
        </authorList>
    </citation>
    <scope>NUCLEOTIDE SEQUENCE</scope>
    <source>
        <strain evidence="1">CGMCC 1.15082</strain>
    </source>
</reference>
<keyword evidence="2" id="KW-1185">Reference proteome</keyword>